<dbReference type="GO" id="GO:0046677">
    <property type="term" value="P:response to antibiotic"/>
    <property type="evidence" value="ECO:0007669"/>
    <property type="project" value="InterPro"/>
</dbReference>
<keyword evidence="3 5" id="KW-0238">DNA-binding</keyword>
<dbReference type="EMBL" id="WUTW01000009">
    <property type="protein sequence ID" value="MXQ67842.1"/>
    <property type="molecule type" value="Genomic_DNA"/>
</dbReference>
<dbReference type="InterPro" id="IPR036271">
    <property type="entry name" value="Tet_transcr_reg_TetR-rel_C_sf"/>
</dbReference>
<dbReference type="GO" id="GO:0003700">
    <property type="term" value="F:DNA-binding transcription factor activity"/>
    <property type="evidence" value="ECO:0007669"/>
    <property type="project" value="TreeGrafter"/>
</dbReference>
<dbReference type="Pfam" id="PF00440">
    <property type="entry name" value="TetR_N"/>
    <property type="match status" value="1"/>
</dbReference>
<evidence type="ECO:0000313" key="9">
    <source>
        <dbReference type="Proteomes" id="UP000431901"/>
    </source>
</evidence>
<gene>
    <name evidence="8" type="ORF">GQ466_27860</name>
</gene>
<dbReference type="SUPFAM" id="SSF48498">
    <property type="entry name" value="Tetracyclin repressor-like, C-terminal domain"/>
    <property type="match status" value="1"/>
</dbReference>
<evidence type="ECO:0000256" key="1">
    <source>
        <dbReference type="ARBA" id="ARBA00022491"/>
    </source>
</evidence>
<accession>A0A6I4WMF7</accession>
<feature type="region of interest" description="Disordered" evidence="6">
    <location>
        <begin position="1"/>
        <end position="25"/>
    </location>
</feature>
<evidence type="ECO:0000256" key="2">
    <source>
        <dbReference type="ARBA" id="ARBA00023015"/>
    </source>
</evidence>
<dbReference type="InterPro" id="IPR009057">
    <property type="entry name" value="Homeodomain-like_sf"/>
</dbReference>
<feature type="compositionally biased region" description="Basic residues" evidence="6">
    <location>
        <begin position="15"/>
        <end position="25"/>
    </location>
</feature>
<evidence type="ECO:0000256" key="4">
    <source>
        <dbReference type="ARBA" id="ARBA00023163"/>
    </source>
</evidence>
<protein>
    <submittedName>
        <fullName evidence="8">TetR family transcriptional regulator</fullName>
    </submittedName>
</protein>
<evidence type="ECO:0000313" key="8">
    <source>
        <dbReference type="EMBL" id="MXQ67842.1"/>
    </source>
</evidence>
<dbReference type="InterPro" id="IPR001647">
    <property type="entry name" value="HTH_TetR"/>
</dbReference>
<dbReference type="InterPro" id="IPR004111">
    <property type="entry name" value="Repressor_TetR_C"/>
</dbReference>
<proteinExistence type="predicted"/>
<dbReference type="AlphaFoldDB" id="A0A6I4WMF7"/>
<comment type="caution">
    <text evidence="8">The sequence shown here is derived from an EMBL/GenBank/DDBJ whole genome shotgun (WGS) entry which is preliminary data.</text>
</comment>
<dbReference type="Gene3D" id="1.10.10.60">
    <property type="entry name" value="Homeodomain-like"/>
    <property type="match status" value="1"/>
</dbReference>
<keyword evidence="2" id="KW-0805">Transcription regulation</keyword>
<dbReference type="RefSeq" id="WP_161106036.1">
    <property type="nucleotide sequence ID" value="NZ_JBHLYI010000015.1"/>
</dbReference>
<dbReference type="SUPFAM" id="SSF46689">
    <property type="entry name" value="Homeodomain-like"/>
    <property type="match status" value="1"/>
</dbReference>
<feature type="domain" description="HTH tetR-type" evidence="7">
    <location>
        <begin position="27"/>
        <end position="87"/>
    </location>
</feature>
<dbReference type="InterPro" id="IPR050109">
    <property type="entry name" value="HTH-type_TetR-like_transc_reg"/>
</dbReference>
<dbReference type="Gene3D" id="1.10.357.10">
    <property type="entry name" value="Tetracycline Repressor, domain 2"/>
    <property type="match status" value="1"/>
</dbReference>
<dbReference type="OrthoDB" id="329481at2"/>
<sequence>MDEPSEIPAQATSTGRRRGGRGGRRRTLTVERIVDAAIAVAERDGLDRLSMPRLASELGCGVMTLYGYAKDKDELLGLMTARMIELMPQRPAPDGDWADHLRAHAVALRDQMVAHRALTELFVTHRFWSRRVAESVESLLTVLTAAGWPLAEAVRAYRSAHTYTLGFVTYELQRTRPHEEYRRWWRHALADLPAEEFPLVHAAGELMPQGALEPQFQWGLERVLDGLRTEFAALAGGPSDG</sequence>
<dbReference type="PROSITE" id="PS50977">
    <property type="entry name" value="HTH_TETR_2"/>
    <property type="match status" value="1"/>
</dbReference>
<dbReference type="PRINTS" id="PR00400">
    <property type="entry name" value="TETREPRESSOR"/>
</dbReference>
<keyword evidence="1" id="KW-0678">Repressor</keyword>
<keyword evidence="4" id="KW-0804">Transcription</keyword>
<dbReference type="GO" id="GO:0000976">
    <property type="term" value="F:transcription cis-regulatory region binding"/>
    <property type="evidence" value="ECO:0007669"/>
    <property type="project" value="TreeGrafter"/>
</dbReference>
<name>A0A6I4WMF7_9ACTN</name>
<dbReference type="PANTHER" id="PTHR30055:SF151">
    <property type="entry name" value="TRANSCRIPTIONAL REGULATORY PROTEIN"/>
    <property type="match status" value="1"/>
</dbReference>
<dbReference type="GO" id="GO:0045892">
    <property type="term" value="P:negative regulation of DNA-templated transcription"/>
    <property type="evidence" value="ECO:0007669"/>
    <property type="project" value="InterPro"/>
</dbReference>
<keyword evidence="9" id="KW-1185">Reference proteome</keyword>
<evidence type="ECO:0000259" key="7">
    <source>
        <dbReference type="PROSITE" id="PS50977"/>
    </source>
</evidence>
<evidence type="ECO:0000256" key="6">
    <source>
        <dbReference type="SAM" id="MobiDB-lite"/>
    </source>
</evidence>
<evidence type="ECO:0000256" key="3">
    <source>
        <dbReference type="ARBA" id="ARBA00023125"/>
    </source>
</evidence>
<reference evidence="8 9" key="1">
    <citation type="submission" date="2019-12" db="EMBL/GenBank/DDBJ databases">
        <title>Nocardia macrotermitis sp. nov. and Nocardia aurantia sp. nov., isolated from the gut of the fungus growing-termite Macrotermes natalensis.</title>
        <authorList>
            <person name="Christine B."/>
            <person name="Rene B."/>
        </authorList>
    </citation>
    <scope>NUCLEOTIDE SEQUENCE [LARGE SCALE GENOMIC DNA]</scope>
    <source>
        <strain evidence="8 9">DSM 102126</strain>
    </source>
</reference>
<feature type="DNA-binding region" description="H-T-H motif" evidence="5">
    <location>
        <begin position="50"/>
        <end position="69"/>
    </location>
</feature>
<dbReference type="PANTHER" id="PTHR30055">
    <property type="entry name" value="HTH-TYPE TRANSCRIPTIONAL REGULATOR RUTR"/>
    <property type="match status" value="1"/>
</dbReference>
<organism evidence="8 9">
    <name type="scientific">Actinomadura rayongensis</name>
    <dbReference type="NCBI Taxonomy" id="1429076"/>
    <lineage>
        <taxon>Bacteria</taxon>
        <taxon>Bacillati</taxon>
        <taxon>Actinomycetota</taxon>
        <taxon>Actinomycetes</taxon>
        <taxon>Streptosporangiales</taxon>
        <taxon>Thermomonosporaceae</taxon>
        <taxon>Actinomadura</taxon>
    </lineage>
</organism>
<dbReference type="Pfam" id="PF02909">
    <property type="entry name" value="TetR_C_1"/>
    <property type="match status" value="1"/>
</dbReference>
<dbReference type="InterPro" id="IPR003012">
    <property type="entry name" value="Tet_transcr_reg_TetR"/>
</dbReference>
<evidence type="ECO:0000256" key="5">
    <source>
        <dbReference type="PROSITE-ProRule" id="PRU00335"/>
    </source>
</evidence>
<dbReference type="Proteomes" id="UP000431901">
    <property type="component" value="Unassembled WGS sequence"/>
</dbReference>